<comment type="subcellular location">
    <subcellularLocation>
        <location evidence="1">Cell envelope</location>
    </subcellularLocation>
</comment>
<sequence length="345" mass="37434">MKKNFYKYLSIFLAVALIVSLAYALVPNSKDITQASSSNPKLKGSPNEEYYMVTFVSGIEYWKGCFKGMKAAADLYGVKAIYTGAPQFDVNQQVTVLRQVIAKKPAGILVTCANPDALKAPIDEAIKKGIPVITFDADSPKSSRYSVLETGNYNAGAMAARYLGKLLGGKGEVGISTVAAQLNHEQRKQGFIDTLKKEFPGIKVVAIVNDENDQTKAARQISAMLQAHPNIKGIFCTDALGGVGAATAIKEANKVGKVKIVSFDTDKGTLDLIKQGIIDASIAQGTWNMGFWGMTFLFYLKHGIVNPVDNWQKYGINPLPPYVDTGTMVVTKQNVDAFYKVNVIK</sequence>
<dbReference type="InterPro" id="IPR028082">
    <property type="entry name" value="Peripla_BP_I"/>
</dbReference>
<reference evidence="6" key="1">
    <citation type="journal article" date="2020" name="mSystems">
        <title>Genome- and Community-Level Interaction Insights into Carbon Utilization and Element Cycling Functions of Hydrothermarchaeota in Hydrothermal Sediment.</title>
        <authorList>
            <person name="Zhou Z."/>
            <person name="Liu Y."/>
            <person name="Xu W."/>
            <person name="Pan J."/>
            <person name="Luo Z.H."/>
            <person name="Li M."/>
        </authorList>
    </citation>
    <scope>NUCLEOTIDE SEQUENCE [LARGE SCALE GENOMIC DNA]</scope>
    <source>
        <strain evidence="6">SpSt-102</strain>
    </source>
</reference>
<proteinExistence type="inferred from homology"/>
<evidence type="ECO:0000256" key="4">
    <source>
        <dbReference type="SAM" id="SignalP"/>
    </source>
</evidence>
<dbReference type="PANTHER" id="PTHR46847:SF1">
    <property type="entry name" value="D-ALLOSE-BINDING PERIPLASMIC PROTEIN-RELATED"/>
    <property type="match status" value="1"/>
</dbReference>
<dbReference type="AlphaFoldDB" id="A0A7C5Z6A2"/>
<feature type="chain" id="PRO_5039275658" evidence="4">
    <location>
        <begin position="25"/>
        <end position="345"/>
    </location>
</feature>
<evidence type="ECO:0000313" key="6">
    <source>
        <dbReference type="EMBL" id="HHS01854.1"/>
    </source>
</evidence>
<dbReference type="PANTHER" id="PTHR46847">
    <property type="entry name" value="D-ALLOSE-BINDING PERIPLASMIC PROTEIN-RELATED"/>
    <property type="match status" value="1"/>
</dbReference>
<accession>A0A7C5Z6A2</accession>
<dbReference type="Pfam" id="PF13407">
    <property type="entry name" value="Peripla_BP_4"/>
    <property type="match status" value="1"/>
</dbReference>
<evidence type="ECO:0000256" key="3">
    <source>
        <dbReference type="ARBA" id="ARBA00022729"/>
    </source>
</evidence>
<keyword evidence="3 4" id="KW-0732">Signal</keyword>
<dbReference type="Gene3D" id="3.40.50.2300">
    <property type="match status" value="2"/>
</dbReference>
<dbReference type="EMBL" id="DRUZ01000063">
    <property type="protein sequence ID" value="HHS01854.1"/>
    <property type="molecule type" value="Genomic_DNA"/>
</dbReference>
<comment type="caution">
    <text evidence="6">The sequence shown here is derived from an EMBL/GenBank/DDBJ whole genome shotgun (WGS) entry which is preliminary data.</text>
</comment>
<organism evidence="6">
    <name type="scientific">Caldicellulosiruptor owensensis</name>
    <dbReference type="NCBI Taxonomy" id="55205"/>
    <lineage>
        <taxon>Bacteria</taxon>
        <taxon>Bacillati</taxon>
        <taxon>Bacillota</taxon>
        <taxon>Bacillota incertae sedis</taxon>
        <taxon>Caldicellulosiruptorales</taxon>
        <taxon>Caldicellulosiruptoraceae</taxon>
        <taxon>Caldicellulosiruptor</taxon>
    </lineage>
</organism>
<comment type="similarity">
    <text evidence="2">Belongs to the bacterial solute-binding protein 2 family.</text>
</comment>
<gene>
    <name evidence="6" type="ORF">ENL71_04905</name>
</gene>
<dbReference type="InterPro" id="IPR025997">
    <property type="entry name" value="SBP_2_dom"/>
</dbReference>
<feature type="domain" description="Periplasmic binding protein" evidence="5">
    <location>
        <begin position="52"/>
        <end position="299"/>
    </location>
</feature>
<feature type="signal peptide" evidence="4">
    <location>
        <begin position="1"/>
        <end position="24"/>
    </location>
</feature>
<dbReference type="CDD" id="cd19969">
    <property type="entry name" value="PBP1_ABC_sugar_binding-like"/>
    <property type="match status" value="1"/>
</dbReference>
<evidence type="ECO:0000256" key="1">
    <source>
        <dbReference type="ARBA" id="ARBA00004196"/>
    </source>
</evidence>
<dbReference type="GO" id="GO:0030313">
    <property type="term" value="C:cell envelope"/>
    <property type="evidence" value="ECO:0007669"/>
    <property type="project" value="UniProtKB-SubCell"/>
</dbReference>
<protein>
    <submittedName>
        <fullName evidence="6">Sugar ABC transporter substrate-binding protein</fullName>
    </submittedName>
</protein>
<name>A0A7C5Z6A2_9FIRM</name>
<dbReference type="SUPFAM" id="SSF53822">
    <property type="entry name" value="Periplasmic binding protein-like I"/>
    <property type="match status" value="1"/>
</dbReference>
<evidence type="ECO:0000259" key="5">
    <source>
        <dbReference type="Pfam" id="PF13407"/>
    </source>
</evidence>
<evidence type="ECO:0000256" key="2">
    <source>
        <dbReference type="ARBA" id="ARBA00007639"/>
    </source>
</evidence>
<dbReference type="GO" id="GO:0030246">
    <property type="term" value="F:carbohydrate binding"/>
    <property type="evidence" value="ECO:0007669"/>
    <property type="project" value="UniProtKB-ARBA"/>
</dbReference>